<dbReference type="EMBL" id="QVXO01000003">
    <property type="protein sequence ID" value="RPJ93281.1"/>
    <property type="molecule type" value="Genomic_DNA"/>
</dbReference>
<evidence type="ECO:0000256" key="1">
    <source>
        <dbReference type="SAM" id="MobiDB-lite"/>
    </source>
</evidence>
<feature type="compositionally biased region" description="Acidic residues" evidence="1">
    <location>
        <begin position="149"/>
        <end position="158"/>
    </location>
</feature>
<feature type="compositionally biased region" description="Pro residues" evidence="1">
    <location>
        <begin position="196"/>
        <end position="205"/>
    </location>
</feature>
<feature type="chain" id="PRO_5043938312" description="DUF4384 domain-containing protein" evidence="2">
    <location>
        <begin position="18"/>
        <end position="205"/>
    </location>
</feature>
<organism evidence="3 4">
    <name type="scientific">Alcaligenes xylosoxydans xylosoxydans</name>
    <name type="common">Achromobacter xylosoxidans</name>
    <dbReference type="NCBI Taxonomy" id="85698"/>
    <lineage>
        <taxon>Bacteria</taxon>
        <taxon>Pseudomonadati</taxon>
        <taxon>Pseudomonadota</taxon>
        <taxon>Betaproteobacteria</taxon>
        <taxon>Burkholderiales</taxon>
        <taxon>Alcaligenaceae</taxon>
        <taxon>Achromobacter</taxon>
    </lineage>
</organism>
<feature type="signal peptide" evidence="2">
    <location>
        <begin position="1"/>
        <end position="17"/>
    </location>
</feature>
<evidence type="ECO:0000313" key="3">
    <source>
        <dbReference type="EMBL" id="RPJ93281.1"/>
    </source>
</evidence>
<gene>
    <name evidence="3" type="ORF">DY367_02835</name>
</gene>
<protein>
    <recommendedName>
        <fullName evidence="5">DUF4384 domain-containing protein</fullName>
    </recommendedName>
</protein>
<feature type="region of interest" description="Disordered" evidence="1">
    <location>
        <begin position="131"/>
        <end position="205"/>
    </location>
</feature>
<dbReference type="OrthoDB" id="9865274at2"/>
<dbReference type="Proteomes" id="UP000285324">
    <property type="component" value="Unassembled WGS sequence"/>
</dbReference>
<keyword evidence="2" id="KW-0732">Signal</keyword>
<comment type="caution">
    <text evidence="3">The sequence shown here is derived from an EMBL/GenBank/DDBJ whole genome shotgun (WGS) entry which is preliminary data.</text>
</comment>
<sequence length="205" mass="21126">MNSVFSIPKYVTRSVFAGLGLVAVIALSGCATTSGALHVAPEGLDFDYTVSSDGGHVAVRAFGDHGKIILVLDQPLPSKLRSVPIELPGGARGDAEVRGNYVFVPGRPDRFSVLLPAGRVDVVRSSVLAAAGSDSDHIPVQSPPTASGDEGDGDEVESNLDWSASEVQNGAAAPVLQQGGPVPARPVGYNDLRLGPLPPTGEQPR</sequence>
<dbReference type="RefSeq" id="WP_124260339.1">
    <property type="nucleotide sequence ID" value="NZ_AP028040.1"/>
</dbReference>
<proteinExistence type="predicted"/>
<reference evidence="3 4" key="1">
    <citation type="submission" date="2018-08" db="EMBL/GenBank/DDBJ databases">
        <title>Achromobacter xylosoxidans Genome sequencing and assembly.</title>
        <authorList>
            <person name="Wang R."/>
            <person name="Rensing C."/>
            <person name="Li Y."/>
        </authorList>
    </citation>
    <scope>NUCLEOTIDE SEQUENCE [LARGE SCALE GENOMIC DNA]</scope>
    <source>
        <strain evidence="3 4">GD003A</strain>
    </source>
</reference>
<evidence type="ECO:0000313" key="4">
    <source>
        <dbReference type="Proteomes" id="UP000285324"/>
    </source>
</evidence>
<accession>A0A424WJ04</accession>
<dbReference type="AlphaFoldDB" id="A0A424WJ04"/>
<evidence type="ECO:0000256" key="2">
    <source>
        <dbReference type="SAM" id="SignalP"/>
    </source>
</evidence>
<evidence type="ECO:0008006" key="5">
    <source>
        <dbReference type="Google" id="ProtNLM"/>
    </source>
</evidence>
<name>A0A424WJ04_ALCXX</name>